<dbReference type="GO" id="GO:0006352">
    <property type="term" value="P:DNA-templated transcription initiation"/>
    <property type="evidence" value="ECO:0007669"/>
    <property type="project" value="InterPro"/>
</dbReference>
<name>A0A829YHQ7_9GAMM</name>
<dbReference type="SUPFAM" id="SSF88946">
    <property type="entry name" value="Sigma2 domain of RNA polymerase sigma factors"/>
    <property type="match status" value="1"/>
</dbReference>
<keyword evidence="2" id="KW-0805">Transcription regulation</keyword>
<keyword evidence="3" id="KW-0731">Sigma factor</keyword>
<dbReference type="EMBL" id="BLJN01000004">
    <property type="protein sequence ID" value="GFE82351.1"/>
    <property type="molecule type" value="Genomic_DNA"/>
</dbReference>
<dbReference type="CDD" id="cd06171">
    <property type="entry name" value="Sigma70_r4"/>
    <property type="match status" value="1"/>
</dbReference>
<dbReference type="InterPro" id="IPR039425">
    <property type="entry name" value="RNA_pol_sigma-70-like"/>
</dbReference>
<dbReference type="Pfam" id="PF08281">
    <property type="entry name" value="Sigma70_r4_2"/>
    <property type="match status" value="1"/>
</dbReference>
<dbReference type="InterPro" id="IPR013249">
    <property type="entry name" value="RNA_pol_sigma70_r4_t2"/>
</dbReference>
<dbReference type="PANTHER" id="PTHR43133:SF62">
    <property type="entry name" value="RNA POLYMERASE SIGMA FACTOR SIGZ"/>
    <property type="match status" value="1"/>
</dbReference>
<dbReference type="Gene3D" id="1.10.10.10">
    <property type="entry name" value="Winged helix-like DNA-binding domain superfamily/Winged helix DNA-binding domain"/>
    <property type="match status" value="1"/>
</dbReference>
<keyword evidence="6" id="KW-0240">DNA-directed RNA polymerase</keyword>
<dbReference type="InterPro" id="IPR013325">
    <property type="entry name" value="RNA_pol_sigma_r2"/>
</dbReference>
<dbReference type="Gene3D" id="1.10.1740.10">
    <property type="match status" value="1"/>
</dbReference>
<dbReference type="Proteomes" id="UP000445000">
    <property type="component" value="Unassembled WGS sequence"/>
</dbReference>
<evidence type="ECO:0000259" key="5">
    <source>
        <dbReference type="Pfam" id="PF08281"/>
    </source>
</evidence>
<accession>A0A829YHQ7</accession>
<comment type="caution">
    <text evidence="6">The sequence shown here is derived from an EMBL/GenBank/DDBJ whole genome shotgun (WGS) entry which is preliminary data.</text>
</comment>
<dbReference type="RefSeq" id="WP_161814003.1">
    <property type="nucleotide sequence ID" value="NZ_BLJN01000004.1"/>
</dbReference>
<proteinExistence type="inferred from homology"/>
<dbReference type="SUPFAM" id="SSF88659">
    <property type="entry name" value="Sigma3 and sigma4 domains of RNA polymerase sigma factors"/>
    <property type="match status" value="1"/>
</dbReference>
<evidence type="ECO:0000313" key="6">
    <source>
        <dbReference type="EMBL" id="GFE82351.1"/>
    </source>
</evidence>
<dbReference type="InterPro" id="IPR014284">
    <property type="entry name" value="RNA_pol_sigma-70_dom"/>
</dbReference>
<organism evidence="6 7">
    <name type="scientific">Steroidobacter agaridevorans</name>
    <dbReference type="NCBI Taxonomy" id="2695856"/>
    <lineage>
        <taxon>Bacteria</taxon>
        <taxon>Pseudomonadati</taxon>
        <taxon>Pseudomonadota</taxon>
        <taxon>Gammaproteobacteria</taxon>
        <taxon>Steroidobacterales</taxon>
        <taxon>Steroidobacteraceae</taxon>
        <taxon>Steroidobacter</taxon>
    </lineage>
</organism>
<feature type="domain" description="RNA polymerase sigma factor 70 region 4 type 2" evidence="5">
    <location>
        <begin position="139"/>
        <end position="190"/>
    </location>
</feature>
<dbReference type="PANTHER" id="PTHR43133">
    <property type="entry name" value="RNA POLYMERASE ECF-TYPE SIGMA FACTO"/>
    <property type="match status" value="1"/>
</dbReference>
<dbReference type="InterPro" id="IPR036388">
    <property type="entry name" value="WH-like_DNA-bd_sf"/>
</dbReference>
<evidence type="ECO:0000256" key="2">
    <source>
        <dbReference type="ARBA" id="ARBA00023015"/>
    </source>
</evidence>
<gene>
    <name evidence="6" type="ORF">GCM10011487_43510</name>
</gene>
<reference evidence="7" key="1">
    <citation type="submission" date="2020-01" db="EMBL/GenBank/DDBJ databases">
        <title>'Steroidobacter agaridevorans' sp. nov., agar-degrading bacteria isolated from rhizosphere soils.</title>
        <authorList>
            <person name="Ikenaga M."/>
            <person name="Kataoka M."/>
            <person name="Murouchi A."/>
            <person name="Katsuragi S."/>
            <person name="Sakai M."/>
        </authorList>
    </citation>
    <scope>NUCLEOTIDE SEQUENCE [LARGE SCALE GENOMIC DNA]</scope>
    <source>
        <strain evidence="7">YU21-B</strain>
    </source>
</reference>
<comment type="similarity">
    <text evidence="1">Belongs to the sigma-70 factor family. ECF subfamily.</text>
</comment>
<keyword evidence="4" id="KW-0804">Transcription</keyword>
<dbReference type="GO" id="GO:0016987">
    <property type="term" value="F:sigma factor activity"/>
    <property type="evidence" value="ECO:0007669"/>
    <property type="project" value="UniProtKB-KW"/>
</dbReference>
<dbReference type="InterPro" id="IPR013324">
    <property type="entry name" value="RNA_pol_sigma_r3/r4-like"/>
</dbReference>
<evidence type="ECO:0000256" key="4">
    <source>
        <dbReference type="ARBA" id="ARBA00023163"/>
    </source>
</evidence>
<dbReference type="GO" id="GO:0003677">
    <property type="term" value="F:DNA binding"/>
    <property type="evidence" value="ECO:0007669"/>
    <property type="project" value="InterPro"/>
</dbReference>
<evidence type="ECO:0000313" key="7">
    <source>
        <dbReference type="Proteomes" id="UP000445000"/>
    </source>
</evidence>
<keyword evidence="7" id="KW-1185">Reference proteome</keyword>
<dbReference type="GO" id="GO:0000428">
    <property type="term" value="C:DNA-directed RNA polymerase complex"/>
    <property type="evidence" value="ECO:0007669"/>
    <property type="project" value="UniProtKB-KW"/>
</dbReference>
<dbReference type="AlphaFoldDB" id="A0A829YHQ7"/>
<dbReference type="NCBIfam" id="TIGR02937">
    <property type="entry name" value="sigma70-ECF"/>
    <property type="match status" value="1"/>
</dbReference>
<evidence type="ECO:0000256" key="3">
    <source>
        <dbReference type="ARBA" id="ARBA00023082"/>
    </source>
</evidence>
<protein>
    <submittedName>
        <fullName evidence="6">DNA-directed RNA polymerase sigma-70 factor</fullName>
    </submittedName>
</protein>
<evidence type="ECO:0000256" key="1">
    <source>
        <dbReference type="ARBA" id="ARBA00010641"/>
    </source>
</evidence>
<sequence>MSAVAANQNMSASTLTLGELLYADPAIACVSEKEWFALVRAIAAGNESALRILLDKSYAVMFTFLMRMTGDRRTTEEVILEVFQNVWCEAPVFDAVEGPVLGWIMRQARARALTRPAGAPSMQSAAESAVELSRDVSDLVTTALTRLDEAERSVIEAALLNGLSYEEVARQSGRSVGAVKKQIRSGLAKLQQALQARGNEA</sequence>